<sequence length="334" mass="36502">MQTPEVLDSFTPIPQRIFKPRVSEPIDQQGILSPRCPKRVSSQSCDRPVTRLEMVLEASDEDFSAGLEHASRESQDHSESDRQQDEAEANVISRNPMSLWESLDMELGSASSIHSQGTPDRQESPFLLLRKLRKSKSALSRHHGLSTLTVSSTTPSAQASNKLRKKMRSASSPMLRVPGSQISNDLPNGVQQIGGGIGYSPIIAPPARPRSIYRTALRSCQSLFFTGLPTLRHKLSMRSMRVSPESSEPEIPAEIEHNHNTMTIMQGIYGNSWTIGMPATIPVALDNVTSPSNDSEGPLTPDSIPFKPPVGITMDDGGSTDLQLVSSSGLRLHM</sequence>
<keyword evidence="2" id="KW-1185">Reference proteome</keyword>
<dbReference type="Proteomes" id="UP000790377">
    <property type="component" value="Unassembled WGS sequence"/>
</dbReference>
<comment type="caution">
    <text evidence="1">The sequence shown here is derived from an EMBL/GenBank/DDBJ whole genome shotgun (WGS) entry which is preliminary data.</text>
</comment>
<name>A0ACB8A2P5_9AGAM</name>
<accession>A0ACB8A2P5</accession>
<reference evidence="1" key="1">
    <citation type="journal article" date="2021" name="New Phytol.">
        <title>Evolutionary innovations through gain and loss of genes in the ectomycorrhizal Boletales.</title>
        <authorList>
            <person name="Wu G."/>
            <person name="Miyauchi S."/>
            <person name="Morin E."/>
            <person name="Kuo A."/>
            <person name="Drula E."/>
            <person name="Varga T."/>
            <person name="Kohler A."/>
            <person name="Feng B."/>
            <person name="Cao Y."/>
            <person name="Lipzen A."/>
            <person name="Daum C."/>
            <person name="Hundley H."/>
            <person name="Pangilinan J."/>
            <person name="Johnson J."/>
            <person name="Barry K."/>
            <person name="LaButti K."/>
            <person name="Ng V."/>
            <person name="Ahrendt S."/>
            <person name="Min B."/>
            <person name="Choi I.G."/>
            <person name="Park H."/>
            <person name="Plett J.M."/>
            <person name="Magnuson J."/>
            <person name="Spatafora J.W."/>
            <person name="Nagy L.G."/>
            <person name="Henrissat B."/>
            <person name="Grigoriev I.V."/>
            <person name="Yang Z.L."/>
            <person name="Xu J."/>
            <person name="Martin F.M."/>
        </authorList>
    </citation>
    <scope>NUCLEOTIDE SEQUENCE</scope>
    <source>
        <strain evidence="1">ATCC 28755</strain>
    </source>
</reference>
<proteinExistence type="predicted"/>
<evidence type="ECO:0000313" key="2">
    <source>
        <dbReference type="Proteomes" id="UP000790377"/>
    </source>
</evidence>
<evidence type="ECO:0000313" key="1">
    <source>
        <dbReference type="EMBL" id="KAH7907421.1"/>
    </source>
</evidence>
<organism evidence="1 2">
    <name type="scientific">Hygrophoropsis aurantiaca</name>
    <dbReference type="NCBI Taxonomy" id="72124"/>
    <lineage>
        <taxon>Eukaryota</taxon>
        <taxon>Fungi</taxon>
        <taxon>Dikarya</taxon>
        <taxon>Basidiomycota</taxon>
        <taxon>Agaricomycotina</taxon>
        <taxon>Agaricomycetes</taxon>
        <taxon>Agaricomycetidae</taxon>
        <taxon>Boletales</taxon>
        <taxon>Coniophorineae</taxon>
        <taxon>Hygrophoropsidaceae</taxon>
        <taxon>Hygrophoropsis</taxon>
    </lineage>
</organism>
<gene>
    <name evidence="1" type="ORF">BJ138DRAFT_500284</name>
</gene>
<protein>
    <submittedName>
        <fullName evidence="1">Uncharacterized protein</fullName>
    </submittedName>
</protein>
<dbReference type="EMBL" id="MU267906">
    <property type="protein sequence ID" value="KAH7907421.1"/>
    <property type="molecule type" value="Genomic_DNA"/>
</dbReference>